<dbReference type="InterPro" id="IPR043138">
    <property type="entry name" value="GGT_lsub"/>
</dbReference>
<dbReference type="EC" id="3.4.19.13" evidence="9"/>
<name>A0ABU3Q7V8_9SPHN</name>
<comment type="similarity">
    <text evidence="3 9">Belongs to the gamma-glutamyltransferase family.</text>
</comment>
<keyword evidence="6 9" id="KW-0865">Zymogen</keyword>
<feature type="chain" id="PRO_5046629353" description="Glutathione hydrolase proenzyme" evidence="10">
    <location>
        <begin position="31"/>
        <end position="574"/>
    </location>
</feature>
<evidence type="ECO:0000313" key="12">
    <source>
        <dbReference type="Proteomes" id="UP001259572"/>
    </source>
</evidence>
<evidence type="ECO:0000313" key="11">
    <source>
        <dbReference type="EMBL" id="MDT9599489.1"/>
    </source>
</evidence>
<feature type="signal peptide" evidence="10">
    <location>
        <begin position="1"/>
        <end position="30"/>
    </location>
</feature>
<dbReference type="SUPFAM" id="SSF56235">
    <property type="entry name" value="N-terminal nucleophile aminohydrolases (Ntn hydrolases)"/>
    <property type="match status" value="1"/>
</dbReference>
<dbReference type="NCBIfam" id="TIGR00066">
    <property type="entry name" value="g_glut_trans"/>
    <property type="match status" value="1"/>
</dbReference>
<evidence type="ECO:0000256" key="5">
    <source>
        <dbReference type="ARBA" id="ARBA00022801"/>
    </source>
</evidence>
<comment type="PTM">
    <text evidence="9">Cleaved by autocatalysis into a large and a small subunit.</text>
</comment>
<evidence type="ECO:0000256" key="6">
    <source>
        <dbReference type="ARBA" id="ARBA00023145"/>
    </source>
</evidence>
<evidence type="ECO:0000256" key="10">
    <source>
        <dbReference type="SAM" id="SignalP"/>
    </source>
</evidence>
<evidence type="ECO:0000256" key="8">
    <source>
        <dbReference type="ARBA" id="ARBA00047417"/>
    </source>
</evidence>
<dbReference type="Gene3D" id="1.10.246.130">
    <property type="match status" value="1"/>
</dbReference>
<dbReference type="Gene3D" id="3.60.20.40">
    <property type="match status" value="1"/>
</dbReference>
<dbReference type="InterPro" id="IPR051792">
    <property type="entry name" value="GGT_bact"/>
</dbReference>
<comment type="catalytic activity">
    <reaction evidence="1 9">
        <text>an S-substituted glutathione + H2O = an S-substituted L-cysteinylglycine + L-glutamate</text>
        <dbReference type="Rhea" id="RHEA:59468"/>
        <dbReference type="ChEBI" id="CHEBI:15377"/>
        <dbReference type="ChEBI" id="CHEBI:29985"/>
        <dbReference type="ChEBI" id="CHEBI:90779"/>
        <dbReference type="ChEBI" id="CHEBI:143103"/>
        <dbReference type="EC" id="3.4.19.13"/>
    </reaction>
</comment>
<dbReference type="PRINTS" id="PR01210">
    <property type="entry name" value="GGTRANSPTASE"/>
</dbReference>
<dbReference type="GO" id="GO:0103068">
    <property type="term" value="F:leukotriene C4 gamma-glutamyl transferase activity"/>
    <property type="evidence" value="ECO:0007669"/>
    <property type="project" value="UniProtKB-EC"/>
</dbReference>
<evidence type="ECO:0000256" key="9">
    <source>
        <dbReference type="RuleBase" id="RU368036"/>
    </source>
</evidence>
<dbReference type="Proteomes" id="UP001259572">
    <property type="component" value="Unassembled WGS sequence"/>
</dbReference>
<keyword evidence="12" id="KW-1185">Reference proteome</keyword>
<dbReference type="InterPro" id="IPR000101">
    <property type="entry name" value="GGT_peptidase"/>
</dbReference>
<dbReference type="RefSeq" id="WP_315726468.1">
    <property type="nucleotide sequence ID" value="NZ_JAVUPU010000005.1"/>
</dbReference>
<gene>
    <name evidence="11" type="primary">ggt</name>
    <name evidence="11" type="ORF">RQX22_11060</name>
</gene>
<protein>
    <recommendedName>
        <fullName evidence="9">Glutathione hydrolase proenzyme</fullName>
        <ecNumber evidence="9">2.3.2.2</ecNumber>
        <ecNumber evidence="9">3.4.19.13</ecNumber>
    </recommendedName>
    <component>
        <recommendedName>
            <fullName evidence="9">Glutathione hydrolase large chain</fullName>
        </recommendedName>
    </component>
    <component>
        <recommendedName>
            <fullName evidence="9">Glutathione hydrolase small chain</fullName>
        </recommendedName>
    </component>
</protein>
<keyword evidence="9" id="KW-0317">Glutathione biosynthesis</keyword>
<comment type="catalytic activity">
    <reaction evidence="8 9">
        <text>an N-terminal (5-L-glutamyl)-[peptide] + an alpha-amino acid = 5-L-glutamyl amino acid + an N-terminal L-alpha-aminoacyl-[peptide]</text>
        <dbReference type="Rhea" id="RHEA:23904"/>
        <dbReference type="Rhea" id="RHEA-COMP:9780"/>
        <dbReference type="Rhea" id="RHEA-COMP:9795"/>
        <dbReference type="ChEBI" id="CHEBI:77644"/>
        <dbReference type="ChEBI" id="CHEBI:78597"/>
        <dbReference type="ChEBI" id="CHEBI:78599"/>
        <dbReference type="ChEBI" id="CHEBI:78608"/>
        <dbReference type="EC" id="2.3.2.2"/>
    </reaction>
</comment>
<dbReference type="PROSITE" id="PS51257">
    <property type="entry name" value="PROKAR_LIPOPROTEIN"/>
    <property type="match status" value="1"/>
</dbReference>
<comment type="caution">
    <text evidence="11">The sequence shown here is derived from an EMBL/GenBank/DDBJ whole genome shotgun (WGS) entry which is preliminary data.</text>
</comment>
<keyword evidence="5 9" id="KW-0378">Hydrolase</keyword>
<dbReference type="EMBL" id="JAVUPU010000005">
    <property type="protein sequence ID" value="MDT9599489.1"/>
    <property type="molecule type" value="Genomic_DNA"/>
</dbReference>
<dbReference type="InterPro" id="IPR043137">
    <property type="entry name" value="GGT_ssub_C"/>
</dbReference>
<comment type="catalytic activity">
    <reaction evidence="2 9">
        <text>glutathione + H2O = L-cysteinylglycine + L-glutamate</text>
        <dbReference type="Rhea" id="RHEA:28807"/>
        <dbReference type="ChEBI" id="CHEBI:15377"/>
        <dbReference type="ChEBI" id="CHEBI:29985"/>
        <dbReference type="ChEBI" id="CHEBI:57925"/>
        <dbReference type="ChEBI" id="CHEBI:61694"/>
        <dbReference type="EC" id="3.4.19.13"/>
    </reaction>
</comment>
<accession>A0ABU3Q7V8</accession>
<keyword evidence="4 9" id="KW-0808">Transferase</keyword>
<dbReference type="Pfam" id="PF01019">
    <property type="entry name" value="G_glu_transpept"/>
    <property type="match status" value="1"/>
</dbReference>
<dbReference type="EC" id="2.3.2.2" evidence="9"/>
<sequence length="574" mass="59904">MPHPLRRVLRSLHFLFPLMLLAGCASPAVHAPPALSGPPGMVSAADPRAAAAGVEILNTGGSAADAAVAVMLALTVVEPQSSGIGGGSFLVYHDEKSGRILSYDGREAAPAAATAAYFLDDDGTARPRRDAVPGGMSVGVPGNLRLAELAHDRHGQLPWARLFEPAIRLAREGFAITPRMHRSLAANSDLAAMTPWARSHFFDPDGQPKAVGTLLTNPDLAHFLEKMAARGPDYFYTGPAAEALVRTVRGAARNPSSMTTGDLASYDAKERQPLCGAYRVYRVCGMGPPSSGATTVFAILKQLERFDLAALGPDDPRAWHLIAESMRLAYADREAYLGDPDFVRVPAPGLMGSSYLAGRSRLISPGRTMAKVAAGTPPGAARVTAAADHEVPSTSHVVAADAGGNVATLTTTIEGPWGSGLTVNGFFLNNELTDFSFAPEENGAPVANRVEGGKRPRSSMSPTIVYGPDGEVRIAIGAAGGITIIAQVAKALIGVLDWNLSAQDAIALPVILGIGDRVAVEKGTKLELMMPALAALGQQVSAIEPGFKANAIEYVDGHWRGAADPRSEGVAISQ</sequence>
<proteinExistence type="inferred from homology"/>
<keyword evidence="7 9" id="KW-0012">Acyltransferase</keyword>
<evidence type="ECO:0000256" key="3">
    <source>
        <dbReference type="ARBA" id="ARBA00009381"/>
    </source>
</evidence>
<evidence type="ECO:0000256" key="4">
    <source>
        <dbReference type="ARBA" id="ARBA00022679"/>
    </source>
</evidence>
<dbReference type="PANTHER" id="PTHR43199:SF1">
    <property type="entry name" value="GLUTATHIONE HYDROLASE PROENZYME"/>
    <property type="match status" value="1"/>
</dbReference>
<reference evidence="11 12" key="1">
    <citation type="submission" date="2023-05" db="EMBL/GenBank/DDBJ databases">
        <authorList>
            <person name="Guo Y."/>
        </authorList>
    </citation>
    <scope>NUCLEOTIDE SEQUENCE [LARGE SCALE GENOMIC DNA]</scope>
    <source>
        <strain evidence="11 12">GR2756</strain>
    </source>
</reference>
<dbReference type="InterPro" id="IPR029055">
    <property type="entry name" value="Ntn_hydrolases_N"/>
</dbReference>
<dbReference type="PANTHER" id="PTHR43199">
    <property type="entry name" value="GLUTATHIONE HYDROLASE"/>
    <property type="match status" value="1"/>
</dbReference>
<evidence type="ECO:0000256" key="7">
    <source>
        <dbReference type="ARBA" id="ARBA00023315"/>
    </source>
</evidence>
<comment type="subunit">
    <text evidence="9">This enzyme consists of two polypeptide chains, which are synthesized in precursor form from a single polypeptide.</text>
</comment>
<comment type="pathway">
    <text evidence="9">Sulfur metabolism; glutathione metabolism.</text>
</comment>
<keyword evidence="10" id="KW-0732">Signal</keyword>
<evidence type="ECO:0000256" key="1">
    <source>
        <dbReference type="ARBA" id="ARBA00001049"/>
    </source>
</evidence>
<organism evidence="11 12">
    <name type="scientific">Sphingosinicella rhizophila</name>
    <dbReference type="NCBI Taxonomy" id="3050082"/>
    <lineage>
        <taxon>Bacteria</taxon>
        <taxon>Pseudomonadati</taxon>
        <taxon>Pseudomonadota</taxon>
        <taxon>Alphaproteobacteria</taxon>
        <taxon>Sphingomonadales</taxon>
        <taxon>Sphingosinicellaceae</taxon>
        <taxon>Sphingosinicella</taxon>
    </lineage>
</organism>
<evidence type="ECO:0000256" key="2">
    <source>
        <dbReference type="ARBA" id="ARBA00001089"/>
    </source>
</evidence>